<dbReference type="EMBL" id="CAJVPK010000033">
    <property type="protein sequence ID" value="CAG8435750.1"/>
    <property type="molecule type" value="Genomic_DNA"/>
</dbReference>
<feature type="region of interest" description="Disordered" evidence="1">
    <location>
        <begin position="1"/>
        <end position="66"/>
    </location>
</feature>
<sequence length="256" mass="29608">MNRSRSRQSRNIRNSKQLTNSPIKRKKQLYKSNSISTPPIRRTYKRSPRKTLLQISNDNNDNRSVKEEVDKVKLSLLSNLKNGDIRQENNEDEIMVVDLHNSRVKIPSSSSEDELEQQQDNDVKVSNVQSKNGKISSILMEEDDGQIIEESNLLNVNVNEKMEDIMNSNFEEIDGTESENNNISEQDEETIESTSLNGEQESLKNMIFKDKKEIRDQEPIPLLSRPNAAKQFRDYYMAQMTRAFGNELDIIRKVLS</sequence>
<reference evidence="2" key="1">
    <citation type="submission" date="2021-06" db="EMBL/GenBank/DDBJ databases">
        <authorList>
            <person name="Kallberg Y."/>
            <person name="Tangrot J."/>
            <person name="Rosling A."/>
        </authorList>
    </citation>
    <scope>NUCLEOTIDE SEQUENCE</scope>
    <source>
        <strain evidence="2">AZ414A</strain>
    </source>
</reference>
<proteinExistence type="predicted"/>
<keyword evidence="3" id="KW-1185">Reference proteome</keyword>
<protein>
    <submittedName>
        <fullName evidence="2">6217_t:CDS:1</fullName>
    </submittedName>
</protein>
<evidence type="ECO:0000313" key="3">
    <source>
        <dbReference type="Proteomes" id="UP000789706"/>
    </source>
</evidence>
<name>A0A9N8UZD8_9GLOM</name>
<dbReference type="Proteomes" id="UP000789706">
    <property type="component" value="Unassembled WGS sequence"/>
</dbReference>
<accession>A0A9N8UZD8</accession>
<evidence type="ECO:0000313" key="2">
    <source>
        <dbReference type="EMBL" id="CAG8435750.1"/>
    </source>
</evidence>
<evidence type="ECO:0000256" key="1">
    <source>
        <dbReference type="SAM" id="MobiDB-lite"/>
    </source>
</evidence>
<comment type="caution">
    <text evidence="2">The sequence shown here is derived from an EMBL/GenBank/DDBJ whole genome shotgun (WGS) entry which is preliminary data.</text>
</comment>
<feature type="compositionally biased region" description="Basic residues" evidence="1">
    <location>
        <begin position="1"/>
        <end position="10"/>
    </location>
</feature>
<dbReference type="AlphaFoldDB" id="A0A9N8UZD8"/>
<gene>
    <name evidence="2" type="ORF">DEBURN_LOCUS918</name>
</gene>
<feature type="region of interest" description="Disordered" evidence="1">
    <location>
        <begin position="175"/>
        <end position="196"/>
    </location>
</feature>
<dbReference type="OrthoDB" id="69550at2759"/>
<organism evidence="2 3">
    <name type="scientific">Diversispora eburnea</name>
    <dbReference type="NCBI Taxonomy" id="1213867"/>
    <lineage>
        <taxon>Eukaryota</taxon>
        <taxon>Fungi</taxon>
        <taxon>Fungi incertae sedis</taxon>
        <taxon>Mucoromycota</taxon>
        <taxon>Glomeromycotina</taxon>
        <taxon>Glomeromycetes</taxon>
        <taxon>Diversisporales</taxon>
        <taxon>Diversisporaceae</taxon>
        <taxon>Diversispora</taxon>
    </lineage>
</organism>